<accession>C3KQA6</accession>
<gene>
    <name evidence="1" type="ordered locus">NGR_b08080</name>
</gene>
<dbReference type="KEGG" id="rhi:NGR_b08080"/>
<dbReference type="Proteomes" id="UP000001054">
    <property type="component" value="Plasmid pNGR234b"/>
</dbReference>
<keyword evidence="2" id="KW-1185">Reference proteome</keyword>
<proteinExistence type="predicted"/>
<dbReference type="HOGENOM" id="CLU_2357762_0_0_5"/>
<name>C3KQA6_SINFN</name>
<dbReference type="EMBL" id="CP000874">
    <property type="protein sequence ID" value="ACP22264.1"/>
    <property type="molecule type" value="Genomic_DNA"/>
</dbReference>
<evidence type="ECO:0000313" key="1">
    <source>
        <dbReference type="EMBL" id="ACP22264.1"/>
    </source>
</evidence>
<keyword evidence="1" id="KW-0614">Plasmid</keyword>
<geneLocation type="plasmid" evidence="2">
    <name>sym pNGR234b</name>
</geneLocation>
<dbReference type="AlphaFoldDB" id="C3KQA6"/>
<evidence type="ECO:0000313" key="2">
    <source>
        <dbReference type="Proteomes" id="UP000001054"/>
    </source>
</evidence>
<organism evidence="1 2">
    <name type="scientific">Sinorhizobium fredii (strain NBRC 101917 / NGR234)</name>
    <dbReference type="NCBI Taxonomy" id="394"/>
    <lineage>
        <taxon>Bacteria</taxon>
        <taxon>Pseudomonadati</taxon>
        <taxon>Pseudomonadota</taxon>
        <taxon>Alphaproteobacteria</taxon>
        <taxon>Hyphomicrobiales</taxon>
        <taxon>Rhizobiaceae</taxon>
        <taxon>Sinorhizobium/Ensifer group</taxon>
        <taxon>Sinorhizobium</taxon>
    </lineage>
</organism>
<sequence>MQLPTLTEAVKRRLFQYAAIGWTPSLRRQVEIVNGAAILTLGWVAHHSPDSPLPETTDEISTPSEEEVYAAAEFLGCRFVDKGEREDGLTIYWMVV</sequence>
<protein>
    <submittedName>
        <fullName evidence="1">Uncharacterized protein</fullName>
    </submittedName>
</protein>
<reference evidence="1 2" key="2">
    <citation type="journal article" date="2009" name="Appl. Environ. Microbiol.">
        <title>Rhizobium sp. strain NGR234 possesses a remarkable number of secretion systems.</title>
        <authorList>
            <person name="Schmeisser C."/>
            <person name="Liesegang H."/>
            <person name="Krysciak D."/>
            <person name="Bakkou N."/>
            <person name="Le Quere A."/>
            <person name="Wollherr A."/>
            <person name="Heinemeyer I."/>
            <person name="Morgenstern B."/>
            <person name="Pommerening-Roeser A."/>
            <person name="Flores M."/>
            <person name="Palacios R."/>
            <person name="Brenner S."/>
            <person name="Gottschalk G."/>
            <person name="Schmitz R.A."/>
            <person name="Broughton W.J."/>
            <person name="Perret X."/>
            <person name="Strittmatter A.W."/>
            <person name="Streit W.R."/>
        </authorList>
    </citation>
    <scope>NUCLEOTIDE SEQUENCE [LARGE SCALE GENOMIC DNA]</scope>
    <source>
        <strain evidence="2">NBRC 101917 / NGR234</strain>
    </source>
</reference>
<reference evidence="2" key="1">
    <citation type="journal article" date="2004" name="J. Bacteriol.">
        <title>An evolutionary hot spot: the pNGR234b replicon of Rhizobium sp. strain NGR234.</title>
        <authorList>
            <person name="Streit W.R."/>
            <person name="Schmitz R.A."/>
            <person name="Perret X."/>
            <person name="Staehelin C."/>
            <person name="Deakin W.J."/>
            <person name="Raasch C."/>
            <person name="Liesegang H."/>
            <person name="Broughton W.J."/>
        </authorList>
    </citation>
    <scope>NUCLEOTIDE SEQUENCE [LARGE SCALE GENOMIC DNA]</scope>
    <source>
        <strain evidence="2">NBRC 101917 / NGR234</strain>
    </source>
</reference>